<dbReference type="PhylomeDB" id="B3S3L7"/>
<dbReference type="GO" id="GO:0140293">
    <property type="term" value="F:ADP-ribosylglutamate hydrolase activity"/>
    <property type="evidence" value="ECO:0000318"/>
    <property type="project" value="GO_Central"/>
</dbReference>
<dbReference type="GeneID" id="6755901"/>
<dbReference type="GO" id="GO:0005654">
    <property type="term" value="C:nucleoplasm"/>
    <property type="evidence" value="ECO:0000318"/>
    <property type="project" value="GO_Central"/>
</dbReference>
<dbReference type="AlphaFoldDB" id="B3S3L7"/>
<evidence type="ECO:0000313" key="1">
    <source>
        <dbReference type="EMBL" id="EDV22822.1"/>
    </source>
</evidence>
<proteinExistence type="predicted"/>
<organism evidence="1 2">
    <name type="scientific">Trichoplax adhaerens</name>
    <name type="common">Trichoplax reptans</name>
    <dbReference type="NCBI Taxonomy" id="10228"/>
    <lineage>
        <taxon>Eukaryota</taxon>
        <taxon>Metazoa</taxon>
        <taxon>Placozoa</taxon>
        <taxon>Uniplacotomia</taxon>
        <taxon>Trichoplacea</taxon>
        <taxon>Trichoplacidae</taxon>
        <taxon>Trichoplax</taxon>
    </lineage>
</organism>
<protein>
    <submittedName>
        <fullName evidence="1">Uncharacterized protein</fullName>
    </submittedName>
</protein>
<evidence type="ECO:0000313" key="2">
    <source>
        <dbReference type="Proteomes" id="UP000009022"/>
    </source>
</evidence>
<gene>
    <name evidence="1" type="ORF">TRIADDRAFT_58769</name>
</gene>
<dbReference type="GO" id="GO:0006974">
    <property type="term" value="P:DNA damage response"/>
    <property type="evidence" value="ECO:0000318"/>
    <property type="project" value="GO_Central"/>
</dbReference>
<dbReference type="KEGG" id="tad:TRIADDRAFT_58769"/>
<keyword evidence="2" id="KW-1185">Reference proteome</keyword>
<dbReference type="CTD" id="6755901"/>
<dbReference type="EMBL" id="DS985248">
    <property type="protein sequence ID" value="EDV22822.1"/>
    <property type="molecule type" value="Genomic_DNA"/>
</dbReference>
<dbReference type="InParanoid" id="B3S3L7"/>
<dbReference type="RefSeq" id="XP_002114688.1">
    <property type="nucleotide sequence ID" value="XM_002114652.1"/>
</dbReference>
<reference evidence="1 2" key="1">
    <citation type="journal article" date="2008" name="Nature">
        <title>The Trichoplax genome and the nature of placozoans.</title>
        <authorList>
            <person name="Srivastava M."/>
            <person name="Begovic E."/>
            <person name="Chapman J."/>
            <person name="Putnam N.H."/>
            <person name="Hellsten U."/>
            <person name="Kawashima T."/>
            <person name="Kuo A."/>
            <person name="Mitros T."/>
            <person name="Salamov A."/>
            <person name="Carpenter M.L."/>
            <person name="Signorovitch A.Y."/>
            <person name="Moreno M.A."/>
            <person name="Kamm K."/>
            <person name="Grimwood J."/>
            <person name="Schmutz J."/>
            <person name="Shapiro H."/>
            <person name="Grigoriev I.V."/>
            <person name="Buss L.W."/>
            <person name="Schierwater B."/>
            <person name="Dellaporta S.L."/>
            <person name="Rokhsar D.S."/>
        </authorList>
    </citation>
    <scope>NUCLEOTIDE SEQUENCE [LARGE SCALE GENOMIC DNA]</scope>
    <source>
        <strain evidence="1 2">Grell-BS-1999</strain>
    </source>
</reference>
<dbReference type="Proteomes" id="UP000009022">
    <property type="component" value="Unassembled WGS sequence"/>
</dbReference>
<name>B3S3L7_TRIAD</name>
<sequence>MASARSKEHCLYVCGIEHDVLQEFEIQVHEIISEARIKFYKYIGTGKDDWRFAKIGVAKRKQVIQLMVNLRGNKVGNSKLGLVVYLPLELSLKVRNKVEKKVKDEMIALDRLRGGCFYAMETEIMLVAYRQQSEAAIAMLCLENFEIIDDKPISLEIHDNPMIADTINEVVYKVRQKINTEDRKQWYEGTQKFRFSRDSPLSATLLSDSENMEIEDCESKSSRLQVAENELMVKHEDKKAISQVSEDMPVANLEGKKGISQVSEEVPAVKHEDKKDVRKNGHQNLKVHENNEKTPNDYRNCSKGYGDLTCMAVQYRLAQECSKANDKLTGVSADCDQMGIDFSDQVDSESHGNVIMVQQELEISTVVHFLIQQTELEERLKENGCDTRFQYTDINNDRSIRLIVHMAPEDQEHISKMLSSYTKCFICDSHKDLQHQISTFIALSLEKQMLINEYLRFNDVKAGIMSNGGNQSVSIVALNAKAYQQALSSMREMFCSQVTRVDIDNLFSRPDFHMFMNGLRNSLTASNDIHLEGECSDNFNFCKIIVTGSRCDVSNVVKIIQCNLNSYKVIDYIIPNAPTLYTKYLQLYLPEELQLLEQLCGCNVQFEMINEHYANISIKCSQVFSSVIAKKMRELIDKSSDIESNEMLRAKLMSQDIFGDDGKVKVSLNEEEDAIATTYVQCQM</sequence>
<accession>B3S3L7</accession>
<dbReference type="GO" id="GO:0042278">
    <property type="term" value="P:purine nucleoside metabolic process"/>
    <property type="evidence" value="ECO:0000318"/>
    <property type="project" value="GO_Central"/>
</dbReference>
<dbReference type="HOGENOM" id="CLU_402452_0_0_1"/>